<dbReference type="RefSeq" id="WP_169624365.1">
    <property type="nucleotide sequence ID" value="NZ_JABBNT010000002.1"/>
</dbReference>
<dbReference type="InterPro" id="IPR036425">
    <property type="entry name" value="MoaB/Mog-like_dom_sf"/>
</dbReference>
<feature type="region of interest" description="Disordered" evidence="2">
    <location>
        <begin position="320"/>
        <end position="339"/>
    </location>
</feature>
<comment type="caution">
    <text evidence="4">The sequence shown here is derived from an EMBL/GenBank/DDBJ whole genome shotgun (WGS) entry which is preliminary data.</text>
</comment>
<keyword evidence="1" id="KW-0460">Magnesium</keyword>
<dbReference type="PANTHER" id="PTHR43777">
    <property type="entry name" value="MOLYBDENUM COFACTOR CYTIDYLYLTRANSFERASE"/>
    <property type="match status" value="1"/>
</dbReference>
<dbReference type="GO" id="GO:0016779">
    <property type="term" value="F:nucleotidyltransferase activity"/>
    <property type="evidence" value="ECO:0007669"/>
    <property type="project" value="UniProtKB-ARBA"/>
</dbReference>
<evidence type="ECO:0000256" key="1">
    <source>
        <dbReference type="ARBA" id="ARBA00022842"/>
    </source>
</evidence>
<dbReference type="CDD" id="cd04182">
    <property type="entry name" value="GT_2_like_f"/>
    <property type="match status" value="1"/>
</dbReference>
<dbReference type="SUPFAM" id="SSF53448">
    <property type="entry name" value="Nucleotide-diphospho-sugar transferases"/>
    <property type="match status" value="1"/>
</dbReference>
<dbReference type="InterPro" id="IPR029044">
    <property type="entry name" value="Nucleotide-diphossugar_trans"/>
</dbReference>
<dbReference type="SUPFAM" id="SSF53218">
    <property type="entry name" value="Molybdenum cofactor biosynthesis proteins"/>
    <property type="match status" value="1"/>
</dbReference>
<dbReference type="InterPro" id="IPR025877">
    <property type="entry name" value="MobA-like_NTP_Trfase"/>
</dbReference>
<dbReference type="CDD" id="cd03522">
    <property type="entry name" value="MoeA_like"/>
    <property type="match status" value="1"/>
</dbReference>
<feature type="domain" description="MobA-like NTP transferase" evidence="3">
    <location>
        <begin position="344"/>
        <end position="507"/>
    </location>
</feature>
<evidence type="ECO:0000313" key="4">
    <source>
        <dbReference type="EMBL" id="NMM44056.1"/>
    </source>
</evidence>
<accession>A0A7Y0E063</accession>
<keyword evidence="5" id="KW-1185">Reference proteome</keyword>
<reference evidence="4 5" key="1">
    <citation type="submission" date="2020-04" db="EMBL/GenBank/DDBJ databases">
        <title>Rhodospirillaceae bacterium KN72 isolated from deep sea.</title>
        <authorList>
            <person name="Zhang D.-C."/>
        </authorList>
    </citation>
    <scope>NUCLEOTIDE SEQUENCE [LARGE SCALE GENOMIC DNA]</scope>
    <source>
        <strain evidence="4 5">KN72</strain>
    </source>
</reference>
<gene>
    <name evidence="4" type="ORF">HH303_06180</name>
</gene>
<dbReference type="PIRSF" id="PIRSF036626">
    <property type="entry name" value="MPTBd_MobAlike"/>
    <property type="match status" value="1"/>
</dbReference>
<evidence type="ECO:0000256" key="2">
    <source>
        <dbReference type="SAM" id="MobiDB-lite"/>
    </source>
</evidence>
<dbReference type="AlphaFoldDB" id="A0A7Y0E063"/>
<dbReference type="Proteomes" id="UP000539372">
    <property type="component" value="Unassembled WGS sequence"/>
</dbReference>
<organism evidence="4 5">
    <name type="scientific">Pacificispira spongiicola</name>
    <dbReference type="NCBI Taxonomy" id="2729598"/>
    <lineage>
        <taxon>Bacteria</taxon>
        <taxon>Pseudomonadati</taxon>
        <taxon>Pseudomonadota</taxon>
        <taxon>Alphaproteobacteria</taxon>
        <taxon>Rhodospirillales</taxon>
        <taxon>Rhodospirillaceae</taxon>
        <taxon>Pacificispira</taxon>
    </lineage>
</organism>
<dbReference type="InterPro" id="IPR012184">
    <property type="entry name" value="Bifunc_Mopterin-bd"/>
</dbReference>
<keyword evidence="4" id="KW-0808">Transferase</keyword>
<dbReference type="Gene3D" id="3.90.550.10">
    <property type="entry name" value="Spore Coat Polysaccharide Biosynthesis Protein SpsA, Chain A"/>
    <property type="match status" value="1"/>
</dbReference>
<proteinExistence type="predicted"/>
<protein>
    <submittedName>
        <fullName evidence="4">NTP transferase domain-containing protein</fullName>
    </submittedName>
</protein>
<evidence type="ECO:0000259" key="3">
    <source>
        <dbReference type="Pfam" id="PF12804"/>
    </source>
</evidence>
<dbReference type="EMBL" id="JABBNT010000002">
    <property type="protein sequence ID" value="NMM44056.1"/>
    <property type="molecule type" value="Genomic_DNA"/>
</dbReference>
<dbReference type="PANTHER" id="PTHR43777:SF1">
    <property type="entry name" value="MOLYBDENUM COFACTOR CYTIDYLYLTRANSFERASE"/>
    <property type="match status" value="1"/>
</dbReference>
<name>A0A7Y0E063_9PROT</name>
<evidence type="ECO:0000313" key="5">
    <source>
        <dbReference type="Proteomes" id="UP000539372"/>
    </source>
</evidence>
<dbReference type="Pfam" id="PF12804">
    <property type="entry name" value="NTP_transf_3"/>
    <property type="match status" value="1"/>
</dbReference>
<sequence>MRFGEIPSRDAEGSILAHSVTLPGKTLKKGRVLAAADIAALTDAGVDTVIACTLGSDDVHEDKAATDLAAAATGTGLSRSAAFTGRVNLIADTDGILVYDPTQLNALNSVNEGITLAALPPYSRVAPRQMAATAKIIPFGVPAEALASALPTEPLFTVHPFRPVTLVLIQTVLDGTKSSVLDKTDRVMEQRAAALGATLAPPDRCAHSEAALADALSRAAETAPAAITVVGASAIVDRRDVIPAAIERCGGTIDHFGMPVDPGNLLLLGRIGSIPVIGAPGCVRSPKPNGYDWVMERLVAGLPVTPQSIMAMGVGGFLKEIPSRPRPRAQEDDDGQPERPRIAGLLLAAGLSRRMAPRNKLLEDLGGIPVVRRSAEILLASDLEGVVAVTGNAADRVKAALDGLDIDCIDNPLFDQGMAESVKRGLTRLPGWATGALFALGDMPTLKVDTVNRLIAGFDPTEGRSICVPVYNGQRGNPVLFARRYFAEIMDLSGDRGAKSLIAAYPDEVAEIQVDDPGVLVDLDTPEALAAIRDKFGS</sequence>
<dbReference type="Gene3D" id="3.40.980.10">
    <property type="entry name" value="MoaB/Mog-like domain"/>
    <property type="match status" value="1"/>
</dbReference>